<proteinExistence type="predicted"/>
<protein>
    <submittedName>
        <fullName evidence="1">Uncharacterized protein</fullName>
    </submittedName>
</protein>
<dbReference type="Proteomes" id="UP000231194">
    <property type="component" value="Unassembled WGS sequence"/>
</dbReference>
<evidence type="ECO:0000313" key="2">
    <source>
        <dbReference type="Proteomes" id="UP000231194"/>
    </source>
</evidence>
<dbReference type="RefSeq" id="WP_100234216.1">
    <property type="nucleotide sequence ID" value="NZ_PGVG01000021.1"/>
</dbReference>
<evidence type="ECO:0000313" key="1">
    <source>
        <dbReference type="EMBL" id="PJG52834.1"/>
    </source>
</evidence>
<reference evidence="1 2" key="1">
    <citation type="submission" date="2017-11" db="EMBL/GenBank/DDBJ databases">
        <title>Bradyrhizobium forestalis sp. nov., an efficient nitrogen-fixing bacterium isolated from nodules of forest legume species in the Amazon.</title>
        <authorList>
            <person name="Costa E.M."/>
            <person name="Guimaraes A."/>
            <person name="Carvalho T.S."/>
            <person name="Rodrigues T.L."/>
            <person name="Ribeiro P.R.A."/>
            <person name="Lebbe L."/>
            <person name="Willems A."/>
            <person name="Moreira F.M.S."/>
        </authorList>
    </citation>
    <scope>NUCLEOTIDE SEQUENCE [LARGE SCALE GENOMIC DNA]</scope>
    <source>
        <strain evidence="1 2">INPA54B</strain>
    </source>
</reference>
<accession>A0A2M8R4U0</accession>
<name>A0A2M8R4U0_9BRAD</name>
<keyword evidence="2" id="KW-1185">Reference proteome</keyword>
<dbReference type="AlphaFoldDB" id="A0A2M8R4U0"/>
<dbReference type="EMBL" id="PGVG01000021">
    <property type="protein sequence ID" value="PJG52834.1"/>
    <property type="molecule type" value="Genomic_DNA"/>
</dbReference>
<gene>
    <name evidence="1" type="ORF">CVM73_23505</name>
</gene>
<dbReference type="OrthoDB" id="9935616at2"/>
<organism evidence="1 2">
    <name type="scientific">Bradyrhizobium forestalis</name>
    <dbReference type="NCBI Taxonomy" id="1419263"/>
    <lineage>
        <taxon>Bacteria</taxon>
        <taxon>Pseudomonadati</taxon>
        <taxon>Pseudomonadota</taxon>
        <taxon>Alphaproteobacteria</taxon>
        <taxon>Hyphomicrobiales</taxon>
        <taxon>Nitrobacteraceae</taxon>
        <taxon>Bradyrhizobium</taxon>
    </lineage>
</organism>
<comment type="caution">
    <text evidence="1">The sequence shown here is derived from an EMBL/GenBank/DDBJ whole genome shotgun (WGS) entry which is preliminary data.</text>
</comment>
<sequence>MTRAIGLSISQAQGFAVESTDALEVIPVVAGDENIISRLVFARFVLITAHARKIDANRHKMASKPV</sequence>